<evidence type="ECO:0000259" key="12">
    <source>
        <dbReference type="PROSITE" id="PS50893"/>
    </source>
</evidence>
<dbReference type="EMBL" id="VWYY01000125">
    <property type="protein sequence ID" value="NXE34798.1"/>
    <property type="molecule type" value="Genomic_DNA"/>
</dbReference>
<dbReference type="SUPFAM" id="SSF52540">
    <property type="entry name" value="P-loop containing nucleoside triphosphate hydrolases"/>
    <property type="match status" value="1"/>
</dbReference>
<evidence type="ECO:0000256" key="2">
    <source>
        <dbReference type="ARBA" id="ARBA00022448"/>
    </source>
</evidence>
<evidence type="ECO:0000313" key="15">
    <source>
        <dbReference type="Proteomes" id="UP000547721"/>
    </source>
</evidence>
<dbReference type="InterPro" id="IPR039421">
    <property type="entry name" value="Type_1_exporter"/>
</dbReference>
<dbReference type="GO" id="GO:0016887">
    <property type="term" value="F:ATP hydrolysis activity"/>
    <property type="evidence" value="ECO:0007669"/>
    <property type="project" value="InterPro"/>
</dbReference>
<evidence type="ECO:0000256" key="10">
    <source>
        <dbReference type="ARBA" id="ARBA00023136"/>
    </source>
</evidence>
<protein>
    <submittedName>
        <fullName evidence="14">ABCBA protein</fullName>
    </submittedName>
</protein>
<feature type="non-terminal residue" evidence="14">
    <location>
        <position position="593"/>
    </location>
</feature>
<evidence type="ECO:0000256" key="8">
    <source>
        <dbReference type="ARBA" id="ARBA00022989"/>
    </source>
</evidence>
<dbReference type="CDD" id="cd18573">
    <property type="entry name" value="ABC_6TM_ABCB10_like"/>
    <property type="match status" value="1"/>
</dbReference>
<dbReference type="GO" id="GO:0015421">
    <property type="term" value="F:ABC-type oligopeptide transporter activity"/>
    <property type="evidence" value="ECO:0007669"/>
    <property type="project" value="TreeGrafter"/>
</dbReference>
<dbReference type="InterPro" id="IPR003439">
    <property type="entry name" value="ABC_transporter-like_ATP-bd"/>
</dbReference>
<dbReference type="FunFam" id="1.20.1560.10:FF:000048">
    <property type="entry name" value="ATP-binding cassette sub-family B member 10, mitochondrial"/>
    <property type="match status" value="1"/>
</dbReference>
<keyword evidence="5" id="KW-0999">Mitochondrion inner membrane</keyword>
<reference evidence="14 15" key="1">
    <citation type="submission" date="2019-09" db="EMBL/GenBank/DDBJ databases">
        <title>Bird 10,000 Genomes (B10K) Project - Family phase.</title>
        <authorList>
            <person name="Zhang G."/>
        </authorList>
    </citation>
    <scope>NUCLEOTIDE SEQUENCE [LARGE SCALE GENOMIC DNA]</scope>
    <source>
        <strain evidence="14">B10K-CU-031-17</strain>
        <tissue evidence="14">Muscle</tissue>
    </source>
</reference>
<accession>A0A7K8LZT8</accession>
<evidence type="ECO:0000256" key="11">
    <source>
        <dbReference type="SAM" id="Phobius"/>
    </source>
</evidence>
<dbReference type="InterPro" id="IPR027417">
    <property type="entry name" value="P-loop_NTPase"/>
</dbReference>
<dbReference type="PANTHER" id="PTHR43394:SF1">
    <property type="entry name" value="ATP-BINDING CASSETTE SUB-FAMILY B MEMBER 10, MITOCHONDRIAL"/>
    <property type="match status" value="1"/>
</dbReference>
<evidence type="ECO:0000256" key="7">
    <source>
        <dbReference type="ARBA" id="ARBA00022946"/>
    </source>
</evidence>
<dbReference type="GO" id="GO:0090374">
    <property type="term" value="P:oligopeptide export from mitochondrion"/>
    <property type="evidence" value="ECO:0007669"/>
    <property type="project" value="TreeGrafter"/>
</dbReference>
<evidence type="ECO:0000313" key="14">
    <source>
        <dbReference type="EMBL" id="NXE34798.1"/>
    </source>
</evidence>
<comment type="subcellular location">
    <subcellularLocation>
        <location evidence="1">Membrane</location>
        <topology evidence="1">Multi-pass membrane protein</topology>
    </subcellularLocation>
</comment>
<keyword evidence="7" id="KW-0809">Transit peptide</keyword>
<gene>
    <name evidence="14" type="primary">Abcb10</name>
    <name evidence="14" type="ORF">PTILEU_R07741</name>
</gene>
<evidence type="ECO:0000256" key="9">
    <source>
        <dbReference type="ARBA" id="ARBA00023128"/>
    </source>
</evidence>
<organism evidence="14 15">
    <name type="scientific">Ptilorrhoa leucosticta</name>
    <dbReference type="NCBI Taxonomy" id="449384"/>
    <lineage>
        <taxon>Eukaryota</taxon>
        <taxon>Metazoa</taxon>
        <taxon>Chordata</taxon>
        <taxon>Craniata</taxon>
        <taxon>Vertebrata</taxon>
        <taxon>Euteleostomi</taxon>
        <taxon>Archelosauria</taxon>
        <taxon>Archosauria</taxon>
        <taxon>Dinosauria</taxon>
        <taxon>Saurischia</taxon>
        <taxon>Theropoda</taxon>
        <taxon>Coelurosauria</taxon>
        <taxon>Aves</taxon>
        <taxon>Neognathae</taxon>
        <taxon>Neoaves</taxon>
        <taxon>Telluraves</taxon>
        <taxon>Australaves</taxon>
        <taxon>Passeriformes</taxon>
        <taxon>Corvoidea</taxon>
        <taxon>Cinclosomatidae</taxon>
        <taxon>Ptilorrhoa</taxon>
    </lineage>
</organism>
<dbReference type="Pfam" id="PF00664">
    <property type="entry name" value="ABC_membrane"/>
    <property type="match status" value="1"/>
</dbReference>
<feature type="transmembrane region" description="Helical" evidence="11">
    <location>
        <begin position="263"/>
        <end position="281"/>
    </location>
</feature>
<dbReference type="InterPro" id="IPR011527">
    <property type="entry name" value="ABC1_TM_dom"/>
</dbReference>
<feature type="domain" description="ABC transmembrane type-1" evidence="13">
    <location>
        <begin position="1"/>
        <end position="286"/>
    </location>
</feature>
<dbReference type="PROSITE" id="PS50929">
    <property type="entry name" value="ABC_TM1F"/>
    <property type="match status" value="1"/>
</dbReference>
<dbReference type="SUPFAM" id="SSF90123">
    <property type="entry name" value="ABC transporter transmembrane region"/>
    <property type="match status" value="1"/>
</dbReference>
<keyword evidence="15" id="KW-1185">Reference proteome</keyword>
<feature type="transmembrane region" description="Helical" evidence="11">
    <location>
        <begin position="145"/>
        <end position="165"/>
    </location>
</feature>
<keyword evidence="3 11" id="KW-0812">Transmembrane</keyword>
<keyword evidence="8 11" id="KW-1133">Transmembrane helix</keyword>
<dbReference type="Gene3D" id="1.20.1560.10">
    <property type="entry name" value="ABC transporter type 1, transmembrane domain"/>
    <property type="match status" value="1"/>
</dbReference>
<dbReference type="AlphaFoldDB" id="A0A7K8LZT8"/>
<dbReference type="PANTHER" id="PTHR43394">
    <property type="entry name" value="ATP-DEPENDENT PERMEASE MDL1, MITOCHONDRIAL"/>
    <property type="match status" value="1"/>
</dbReference>
<evidence type="ECO:0000256" key="5">
    <source>
        <dbReference type="ARBA" id="ARBA00022792"/>
    </source>
</evidence>
<dbReference type="FunFam" id="3.40.50.300:FF:000604">
    <property type="entry name" value="ABC transporter B family member 28"/>
    <property type="match status" value="1"/>
</dbReference>
<feature type="domain" description="ABC transporter" evidence="12">
    <location>
        <begin position="321"/>
        <end position="566"/>
    </location>
</feature>
<dbReference type="PROSITE" id="PS50893">
    <property type="entry name" value="ABC_TRANSPORTER_2"/>
    <property type="match status" value="1"/>
</dbReference>
<dbReference type="InterPro" id="IPR036640">
    <property type="entry name" value="ABC1_TM_sf"/>
</dbReference>
<proteinExistence type="predicted"/>
<name>A0A7K8LZT8_9CORV</name>
<dbReference type="GO" id="GO:0005524">
    <property type="term" value="F:ATP binding"/>
    <property type="evidence" value="ECO:0007669"/>
    <property type="project" value="UniProtKB-KW"/>
</dbReference>
<dbReference type="Gene3D" id="3.40.50.300">
    <property type="entry name" value="P-loop containing nucleotide triphosphate hydrolases"/>
    <property type="match status" value="1"/>
</dbReference>
<evidence type="ECO:0000256" key="6">
    <source>
        <dbReference type="ARBA" id="ARBA00022840"/>
    </source>
</evidence>
<dbReference type="Pfam" id="PF00005">
    <property type="entry name" value="ABC_tran"/>
    <property type="match status" value="1"/>
</dbReference>
<feature type="transmembrane region" description="Helical" evidence="11">
    <location>
        <begin position="40"/>
        <end position="64"/>
    </location>
</feature>
<comment type="caution">
    <text evidence="14">The sequence shown here is derived from an EMBL/GenBank/DDBJ whole genome shotgun (WGS) entry which is preliminary data.</text>
</comment>
<evidence type="ECO:0000256" key="4">
    <source>
        <dbReference type="ARBA" id="ARBA00022741"/>
    </source>
</evidence>
<keyword evidence="4" id="KW-0547">Nucleotide-binding</keyword>
<keyword evidence="9" id="KW-0496">Mitochondrion</keyword>
<evidence type="ECO:0000256" key="1">
    <source>
        <dbReference type="ARBA" id="ARBA00004141"/>
    </source>
</evidence>
<dbReference type="GO" id="GO:0005743">
    <property type="term" value="C:mitochondrial inner membrane"/>
    <property type="evidence" value="ECO:0007669"/>
    <property type="project" value="TreeGrafter"/>
</dbReference>
<evidence type="ECO:0000259" key="13">
    <source>
        <dbReference type="PROSITE" id="PS50929"/>
    </source>
</evidence>
<keyword evidence="10 11" id="KW-0472">Membrane</keyword>
<keyword evidence="6" id="KW-0067">ATP-binding</keyword>
<evidence type="ECO:0000256" key="3">
    <source>
        <dbReference type="ARBA" id="ARBA00022692"/>
    </source>
</evidence>
<keyword evidence="2" id="KW-0813">Transport</keyword>
<sequence>AAAVGFLAVSSVITMSAPFFMGKVIDIIYTNPSEDFTDSLTSLCALLSGIFLCGAAANATRVYLMQTAGQRIVKRLRATMFSSIVKQETAFFDKTRTGELINRLSSDTALLGRSVTENLSDGLRAGAQASVGVGMMFFVSPSLAAFVLSVVPPLAVLAVIYGRYLRKLTKMTQDSLAEATQLAEERIGNIRTVRAFGQEVAEMEKYTNKVDYVLQLAKKEALARAGFFGATGLSGNLIVLSVLYKGGLLMGSAYMTVGELSSFLMYAFWVGISIGGLSSFYSELMKGLGAGGRLWELIERKPQLPFNEGITLGKDVFRGALEFKDVEFAYPTRPETSIFKEFSLSIPAGSVMALVGPSGTGKSTIVSLLLRLYDPISGTITVDGFDIRQLNPLWFRTKIGTVSQEPILFSCSIAENIAYGAEDPSTVTAEEIQKVAEIANAASFIKDFPKGFDTVVGEKGILLSGTFGRISLMCTKPTCLKIINILLSPVPTLFVTSALDAENEYLVQEALDRLMEGRTVLIIAHRLSTIQNADFVAVLGQGKVLECGKREELLANSNGLFRKLMQKQAFLQNSDTFALDLQSREKDVLKENV</sequence>
<feature type="non-terminal residue" evidence="14">
    <location>
        <position position="1"/>
    </location>
</feature>
<dbReference type="Proteomes" id="UP000547721">
    <property type="component" value="Unassembled WGS sequence"/>
</dbReference>
<feature type="transmembrane region" description="Helical" evidence="11">
    <location>
        <begin position="221"/>
        <end position="243"/>
    </location>
</feature>